<dbReference type="EMBL" id="JACJHR010000004">
    <property type="protein sequence ID" value="MBB2498477.1"/>
    <property type="molecule type" value="Genomic_DNA"/>
</dbReference>
<evidence type="ECO:0000313" key="2">
    <source>
        <dbReference type="Proteomes" id="UP000550260"/>
    </source>
</evidence>
<protein>
    <submittedName>
        <fullName evidence="1">Pentapeptide repeat-containing protein</fullName>
    </submittedName>
</protein>
<reference evidence="1 2" key="1">
    <citation type="submission" date="2020-08" db="EMBL/GenBank/DDBJ databases">
        <title>Amycolatopsis echigonensis JCM 21831.</title>
        <authorList>
            <person name="Tedsree N."/>
            <person name="Kuncharoen N."/>
            <person name="Likhitwitayawuid K."/>
            <person name="Tanasupawat S."/>
        </authorList>
    </citation>
    <scope>NUCLEOTIDE SEQUENCE [LARGE SCALE GENOMIC DNA]</scope>
    <source>
        <strain evidence="1 2">JCM 21831</strain>
    </source>
</reference>
<proteinExistence type="predicted"/>
<dbReference type="Gene3D" id="2.160.20.80">
    <property type="entry name" value="E3 ubiquitin-protein ligase SopA"/>
    <property type="match status" value="1"/>
</dbReference>
<name>A0A8E1VUF1_9PSEU</name>
<dbReference type="Proteomes" id="UP000550260">
    <property type="component" value="Unassembled WGS sequence"/>
</dbReference>
<dbReference type="Pfam" id="PF00805">
    <property type="entry name" value="Pentapeptide"/>
    <property type="match status" value="1"/>
</dbReference>
<evidence type="ECO:0000313" key="1">
    <source>
        <dbReference type="EMBL" id="MBB2498477.1"/>
    </source>
</evidence>
<dbReference type="InterPro" id="IPR001646">
    <property type="entry name" value="5peptide_repeat"/>
</dbReference>
<organism evidence="1 2">
    <name type="scientific">Amycolatopsis echigonensis</name>
    <dbReference type="NCBI Taxonomy" id="2576905"/>
    <lineage>
        <taxon>Bacteria</taxon>
        <taxon>Bacillati</taxon>
        <taxon>Actinomycetota</taxon>
        <taxon>Actinomycetes</taxon>
        <taxon>Pseudonocardiales</taxon>
        <taxon>Pseudonocardiaceae</taxon>
        <taxon>Amycolatopsis</taxon>
    </lineage>
</organism>
<dbReference type="AlphaFoldDB" id="A0A8E1VUF1"/>
<gene>
    <name evidence="1" type="ORF">H5411_04915</name>
</gene>
<dbReference type="SUPFAM" id="SSF141571">
    <property type="entry name" value="Pentapeptide repeat-like"/>
    <property type="match status" value="1"/>
</dbReference>
<comment type="caution">
    <text evidence="1">The sequence shown here is derived from an EMBL/GenBank/DDBJ whole genome shotgun (WGS) entry which is preliminary data.</text>
</comment>
<accession>A0A8E1VUF1</accession>
<dbReference type="RefSeq" id="WP_134662641.1">
    <property type="nucleotide sequence ID" value="NZ_JACJHR010000004.1"/>
</dbReference>
<sequence>MEFREFDGKKVQRPSLDLEDVRAESAGFRGEFAYDLASLVGADQAGVVGEGEVVRSMVKQVNLAGATLDPLDMRDSVFAGIDFSRAKLPRATAQRIELVDCRAAGVQLTLLQASDVYAEDCQFDYGIIRIDRVKHAVAFSGCSFRETLLAGDLSNVVFVDCVFAGTEFEATAAAGCDLRGSTFEGVKGLLSLRGARISSEQALSAAAAIAAESGLIVRD</sequence>